<organism evidence="1 2">
    <name type="scientific">Heyndrickxia coagulans</name>
    <name type="common">Weizmannia coagulans</name>
    <dbReference type="NCBI Taxonomy" id="1398"/>
    <lineage>
        <taxon>Bacteria</taxon>
        <taxon>Bacillati</taxon>
        <taxon>Bacillota</taxon>
        <taxon>Bacilli</taxon>
        <taxon>Bacillales</taxon>
        <taxon>Bacillaceae</taxon>
        <taxon>Heyndrickxia</taxon>
    </lineage>
</organism>
<protein>
    <submittedName>
        <fullName evidence="1">Uncharacterized protein</fullName>
    </submittedName>
</protein>
<proteinExistence type="predicted"/>
<dbReference type="EMBL" id="CP010525">
    <property type="protein sequence ID" value="AJO24336.1"/>
    <property type="molecule type" value="Genomic_DNA"/>
</dbReference>
<keyword evidence="2" id="KW-1185">Reference proteome</keyword>
<reference evidence="2" key="1">
    <citation type="submission" date="2015-01" db="EMBL/GenBank/DDBJ databases">
        <title>Comparative genome analysis of Bacillus coagulans HM-08, Clostridium butyricum HM-68, Bacillus subtilis HM-66 and Bacillus paralicheniformis BL-09.</title>
        <authorList>
            <person name="Zhang H."/>
        </authorList>
    </citation>
    <scope>NUCLEOTIDE SEQUENCE [LARGE SCALE GENOMIC DNA]</scope>
    <source>
        <strain evidence="2">HM-08</strain>
    </source>
</reference>
<sequence>MWHNFLSEPVSKRESLHPKEASLFPFIYSLLGSPVKRLSLFL</sequence>
<dbReference type="Proteomes" id="UP000032024">
    <property type="component" value="Chromosome"/>
</dbReference>
<gene>
    <name evidence="1" type="ORF">SB48_HM08orf05650</name>
</gene>
<dbReference type="AlphaFoldDB" id="A0AAN0TAN2"/>
<evidence type="ECO:0000313" key="2">
    <source>
        <dbReference type="Proteomes" id="UP000032024"/>
    </source>
</evidence>
<evidence type="ECO:0000313" key="1">
    <source>
        <dbReference type="EMBL" id="AJO24336.1"/>
    </source>
</evidence>
<name>A0AAN0TAN2_HEYCO</name>
<accession>A0AAN0TAN2</accession>